<comment type="caution">
    <text evidence="1">The sequence shown here is derived from an EMBL/GenBank/DDBJ whole genome shotgun (WGS) entry which is preliminary data.</text>
</comment>
<keyword evidence="2" id="KW-1185">Reference proteome</keyword>
<sequence length="86" mass="9383">MKAWTTPEVKVFSVKMDENIAASGDERMQVYFNPGGNIWVYVNGQIIIDTSYGWYMNGGTATASSAYQQNTGSTGSWILDGSSCRA</sequence>
<dbReference type="EMBL" id="JAJEQX010000023">
    <property type="protein sequence ID" value="MCC2255252.1"/>
    <property type="molecule type" value="Genomic_DNA"/>
</dbReference>
<evidence type="ECO:0000313" key="2">
    <source>
        <dbReference type="Proteomes" id="UP001198151"/>
    </source>
</evidence>
<reference evidence="1 2" key="1">
    <citation type="submission" date="2021-10" db="EMBL/GenBank/DDBJ databases">
        <title>Anaerobic single-cell dispensing facilitates the cultivation of human gut bacteria.</title>
        <authorList>
            <person name="Afrizal A."/>
        </authorList>
    </citation>
    <scope>NUCLEOTIDE SEQUENCE [LARGE SCALE GENOMIC DNA]</scope>
    <source>
        <strain evidence="1 2">CLA-AA-H200</strain>
    </source>
</reference>
<evidence type="ECO:0000313" key="1">
    <source>
        <dbReference type="EMBL" id="MCC2255252.1"/>
    </source>
</evidence>
<dbReference type="RefSeq" id="WP_227708328.1">
    <property type="nucleotide sequence ID" value="NZ_JAJEQX010000023.1"/>
</dbReference>
<organism evidence="1 2">
    <name type="scientific">Ruminococcus turbiniformis</name>
    <dbReference type="NCBI Taxonomy" id="2881258"/>
    <lineage>
        <taxon>Bacteria</taxon>
        <taxon>Bacillati</taxon>
        <taxon>Bacillota</taxon>
        <taxon>Clostridia</taxon>
        <taxon>Eubacteriales</taxon>
        <taxon>Oscillospiraceae</taxon>
        <taxon>Ruminococcus</taxon>
    </lineage>
</organism>
<accession>A0ABS8FYW4</accession>
<dbReference type="Proteomes" id="UP001198151">
    <property type="component" value="Unassembled WGS sequence"/>
</dbReference>
<name>A0ABS8FYW4_9FIRM</name>
<gene>
    <name evidence="1" type="ORF">LKD70_12620</name>
</gene>
<proteinExistence type="predicted"/>
<protein>
    <submittedName>
        <fullName evidence="1">Uncharacterized protein</fullName>
    </submittedName>
</protein>